<feature type="transmembrane region" description="Helical" evidence="2">
    <location>
        <begin position="47"/>
        <end position="66"/>
    </location>
</feature>
<feature type="compositionally biased region" description="Low complexity" evidence="1">
    <location>
        <begin position="168"/>
        <end position="182"/>
    </location>
</feature>
<dbReference type="EMBL" id="CP091139">
    <property type="protein sequence ID" value="UUT35415.1"/>
    <property type="molecule type" value="Genomic_DNA"/>
</dbReference>
<evidence type="ECO:0000313" key="4">
    <source>
        <dbReference type="Proteomes" id="UP001054811"/>
    </source>
</evidence>
<dbReference type="RefSeq" id="WP_259612010.1">
    <property type="nucleotide sequence ID" value="NZ_CP091139.2"/>
</dbReference>
<evidence type="ECO:0000256" key="1">
    <source>
        <dbReference type="SAM" id="MobiDB-lite"/>
    </source>
</evidence>
<feature type="region of interest" description="Disordered" evidence="1">
    <location>
        <begin position="138"/>
        <end position="230"/>
    </location>
</feature>
<keyword evidence="2" id="KW-1133">Transmembrane helix</keyword>
<keyword evidence="2" id="KW-0812">Transmembrane</keyword>
<evidence type="ECO:0000313" key="3">
    <source>
        <dbReference type="EMBL" id="UUT35415.1"/>
    </source>
</evidence>
<dbReference type="InterPro" id="IPR029063">
    <property type="entry name" value="SAM-dependent_MTases_sf"/>
</dbReference>
<dbReference type="Proteomes" id="UP001054811">
    <property type="component" value="Chromosome"/>
</dbReference>
<organism evidence="3 4">
    <name type="scientific">Microbacterium elymi</name>
    <dbReference type="NCBI Taxonomy" id="2909587"/>
    <lineage>
        <taxon>Bacteria</taxon>
        <taxon>Bacillati</taxon>
        <taxon>Actinomycetota</taxon>
        <taxon>Actinomycetes</taxon>
        <taxon>Micrococcales</taxon>
        <taxon>Microbacteriaceae</taxon>
        <taxon>Microbacterium</taxon>
    </lineage>
</organism>
<reference evidence="3" key="1">
    <citation type="submission" date="2022-01" db="EMBL/GenBank/DDBJ databases">
        <title>Microbacterium eymi and Microbacterium rhizovicinus sp. nov., isolated from the rhizospheric soil of Elymus tsukushiensis, a plant native to the Dokdo Islands, Republic of Korea.</title>
        <authorList>
            <person name="Hwang Y.J."/>
        </authorList>
    </citation>
    <scope>NUCLEOTIDE SEQUENCE</scope>
    <source>
        <strain evidence="3">KUDC0405</strain>
    </source>
</reference>
<name>A0ABY5NJS1_9MICO</name>
<sequence length="230" mass="24111">MSRLRPYGSYGTDAPWVPWLWLAIGVLYVVLAVCGIVWWNVSAWGNAIVAIVAVVFVAGAGVYWHTTLRGKFAVWRDILEQPRPPSRVLDMGCGRGAVAIMTALPSPDAAFELVTASMSIHNIHSAAGRARAIDQAGHLTRGARQPSRGAIGTQSGYFVPDRHPRTCASSAAAPTAAHASGSTRPSSAVRPRSRGGTTSPPAGSVRPPTAPAPRPGDGRGRSCASRSADQ</sequence>
<accession>A0ABY5NJS1</accession>
<keyword evidence="2" id="KW-0472">Membrane</keyword>
<keyword evidence="4" id="KW-1185">Reference proteome</keyword>
<feature type="transmembrane region" description="Helical" evidence="2">
    <location>
        <begin position="20"/>
        <end position="41"/>
    </location>
</feature>
<gene>
    <name evidence="3" type="ORF">L2X98_18585</name>
</gene>
<proteinExistence type="predicted"/>
<evidence type="ECO:0000256" key="2">
    <source>
        <dbReference type="SAM" id="Phobius"/>
    </source>
</evidence>
<dbReference type="SUPFAM" id="SSF53335">
    <property type="entry name" value="S-adenosyl-L-methionine-dependent methyltransferases"/>
    <property type="match status" value="1"/>
</dbReference>
<protein>
    <submittedName>
        <fullName evidence="3">Uncharacterized protein</fullName>
    </submittedName>
</protein>